<accession>A0A2L2SYJ7</accession>
<dbReference type="Proteomes" id="UP000245910">
    <property type="component" value="Chromosome II"/>
</dbReference>
<dbReference type="EMBL" id="LN649230">
    <property type="protein sequence ID" value="CEI59943.1"/>
    <property type="molecule type" value="Genomic_DNA"/>
</dbReference>
<evidence type="ECO:0000313" key="1">
    <source>
        <dbReference type="EMBL" id="CEI59943.1"/>
    </source>
</evidence>
<sequence length="63" mass="7481">MFWNKWIARESDRTVIPDCNISVNWSPIWYRLAKTIGITFALVKRRVELSKWGYAEILLNRPG</sequence>
<name>A0A2L2SYJ7_9HYPO</name>
<organism evidence="1 2">
    <name type="scientific">Fusarium venenatum</name>
    <dbReference type="NCBI Taxonomy" id="56646"/>
    <lineage>
        <taxon>Eukaryota</taxon>
        <taxon>Fungi</taxon>
        <taxon>Dikarya</taxon>
        <taxon>Ascomycota</taxon>
        <taxon>Pezizomycotina</taxon>
        <taxon>Sordariomycetes</taxon>
        <taxon>Hypocreomycetidae</taxon>
        <taxon>Hypocreales</taxon>
        <taxon>Nectriaceae</taxon>
        <taxon>Fusarium</taxon>
    </lineage>
</organism>
<evidence type="ECO:0000313" key="2">
    <source>
        <dbReference type="Proteomes" id="UP000245910"/>
    </source>
</evidence>
<proteinExistence type="predicted"/>
<protein>
    <submittedName>
        <fullName evidence="1">Uncharacterized protein</fullName>
    </submittedName>
</protein>
<keyword evidence="2" id="KW-1185">Reference proteome</keyword>
<dbReference type="AlphaFoldDB" id="A0A2L2SYJ7"/>
<reference evidence="2" key="1">
    <citation type="submission" date="2014-10" db="EMBL/GenBank/DDBJ databases">
        <authorList>
            <person name="King R."/>
        </authorList>
    </citation>
    <scope>NUCLEOTIDE SEQUENCE [LARGE SCALE GENOMIC DNA]</scope>
    <source>
        <strain evidence="2">A3/5</strain>
    </source>
</reference>